<dbReference type="AlphaFoldDB" id="A0A0D8L969"/>
<sequence length="114" mass="12640">MLIRVTGGCTAAEPVITVLNFPAGKIGLTDNLPGFIPLIAVFVPGRINHCFQPCQAVIFKADLTFTVKVLNRCLVLIPDSEDIRAMKQQNQQQQAQLTTIRHTMRKLMTEYISG</sequence>
<proteinExistence type="predicted"/>
<organism evidence="1 2">
    <name type="scientific">Morganella morganii</name>
    <name type="common">Proteus morganii</name>
    <dbReference type="NCBI Taxonomy" id="582"/>
    <lineage>
        <taxon>Bacteria</taxon>
        <taxon>Pseudomonadati</taxon>
        <taxon>Pseudomonadota</taxon>
        <taxon>Gammaproteobacteria</taxon>
        <taxon>Enterobacterales</taxon>
        <taxon>Morganellaceae</taxon>
        <taxon>Morganella</taxon>
    </lineage>
</organism>
<name>A0A0D8L969_MORMO</name>
<reference evidence="1 2" key="1">
    <citation type="submission" date="2015-02" db="EMBL/GenBank/DDBJ databases">
        <title>Whole genome shotgun sequencing of cultured foodborne pathogen.</title>
        <authorList>
            <person name="Timme R."/>
            <person name="Allard M.W."/>
            <person name="Strain E."/>
            <person name="Evans P.S."/>
            <person name="Brown E."/>
        </authorList>
    </citation>
    <scope>NUCLEOTIDE SEQUENCE [LARGE SCALE GENOMIC DNA]</scope>
    <source>
        <strain evidence="1 2">GCSL-TSO-24</strain>
    </source>
</reference>
<comment type="caution">
    <text evidence="1">The sequence shown here is derived from an EMBL/GenBank/DDBJ whole genome shotgun (WGS) entry which is preliminary data.</text>
</comment>
<dbReference type="Proteomes" id="UP000032582">
    <property type="component" value="Unassembled WGS sequence"/>
</dbReference>
<protein>
    <submittedName>
        <fullName evidence="1">Uncharacterized protein</fullName>
    </submittedName>
</protein>
<accession>A0A0D8L969</accession>
<dbReference type="EMBL" id="JZSH01000163">
    <property type="protein sequence ID" value="KJF77313.1"/>
    <property type="molecule type" value="Genomic_DNA"/>
</dbReference>
<evidence type="ECO:0000313" key="2">
    <source>
        <dbReference type="Proteomes" id="UP000032582"/>
    </source>
</evidence>
<evidence type="ECO:0000313" key="1">
    <source>
        <dbReference type="EMBL" id="KJF77313.1"/>
    </source>
</evidence>
<gene>
    <name evidence="1" type="ORF">UA45_13525</name>
</gene>